<dbReference type="Pfam" id="PF00665">
    <property type="entry name" value="rve"/>
    <property type="match status" value="1"/>
</dbReference>
<feature type="domain" description="Integrase catalytic" evidence="7">
    <location>
        <begin position="242"/>
        <end position="312"/>
    </location>
</feature>
<name>A0AAF0UI17_SOLVR</name>
<organism evidence="9 10">
    <name type="scientific">Solanum verrucosum</name>
    <dbReference type="NCBI Taxonomy" id="315347"/>
    <lineage>
        <taxon>Eukaryota</taxon>
        <taxon>Viridiplantae</taxon>
        <taxon>Streptophyta</taxon>
        <taxon>Embryophyta</taxon>
        <taxon>Tracheophyta</taxon>
        <taxon>Spermatophyta</taxon>
        <taxon>Magnoliopsida</taxon>
        <taxon>eudicotyledons</taxon>
        <taxon>Gunneridae</taxon>
        <taxon>Pentapetalae</taxon>
        <taxon>asterids</taxon>
        <taxon>lamiids</taxon>
        <taxon>Solanales</taxon>
        <taxon>Solanaceae</taxon>
        <taxon>Solanoideae</taxon>
        <taxon>Solaneae</taxon>
        <taxon>Solanum</taxon>
    </lineage>
</organism>
<evidence type="ECO:0000313" key="10">
    <source>
        <dbReference type="Proteomes" id="UP001234989"/>
    </source>
</evidence>
<keyword evidence="3" id="KW-0540">Nuclease</keyword>
<evidence type="ECO:0000256" key="3">
    <source>
        <dbReference type="ARBA" id="ARBA00022722"/>
    </source>
</evidence>
<evidence type="ECO:0000256" key="5">
    <source>
        <dbReference type="ARBA" id="ARBA00022801"/>
    </source>
</evidence>
<evidence type="ECO:0000256" key="2">
    <source>
        <dbReference type="ARBA" id="ARBA00022695"/>
    </source>
</evidence>
<dbReference type="InterPro" id="IPR043502">
    <property type="entry name" value="DNA/RNA_pol_sf"/>
</dbReference>
<dbReference type="GO" id="GO:0015074">
    <property type="term" value="P:DNA integration"/>
    <property type="evidence" value="ECO:0007669"/>
    <property type="project" value="InterPro"/>
</dbReference>
<keyword evidence="2" id="KW-0548">Nucleotidyltransferase</keyword>
<reference evidence="9" key="1">
    <citation type="submission" date="2023-08" db="EMBL/GenBank/DDBJ databases">
        <title>A de novo genome assembly of Solanum verrucosum Schlechtendal, a Mexican diploid species geographically isolated from the other diploid A-genome species in potato relatives.</title>
        <authorList>
            <person name="Hosaka K."/>
        </authorList>
    </citation>
    <scope>NUCLEOTIDE SEQUENCE</scope>
    <source>
        <tissue evidence="9">Young leaves</tissue>
    </source>
</reference>
<evidence type="ECO:0008006" key="11">
    <source>
        <dbReference type="Google" id="ProtNLM"/>
    </source>
</evidence>
<keyword evidence="10" id="KW-1185">Reference proteome</keyword>
<dbReference type="InterPro" id="IPR036397">
    <property type="entry name" value="RNaseH_sf"/>
</dbReference>
<protein>
    <recommendedName>
        <fullName evidence="11">Reverse transcriptase RNase H-like domain-containing protein</fullName>
    </recommendedName>
</protein>
<dbReference type="Pfam" id="PF17917">
    <property type="entry name" value="RT_RNaseH"/>
    <property type="match status" value="1"/>
</dbReference>
<evidence type="ECO:0000259" key="7">
    <source>
        <dbReference type="Pfam" id="PF00665"/>
    </source>
</evidence>
<gene>
    <name evidence="9" type="ORF">MTR67_039411</name>
</gene>
<dbReference type="SUPFAM" id="SSF53098">
    <property type="entry name" value="Ribonuclease H-like"/>
    <property type="match status" value="1"/>
</dbReference>
<dbReference type="InterPro" id="IPR012337">
    <property type="entry name" value="RNaseH-like_sf"/>
</dbReference>
<keyword evidence="6" id="KW-0695">RNA-directed DNA polymerase</keyword>
<dbReference type="GO" id="GO:0003676">
    <property type="term" value="F:nucleic acid binding"/>
    <property type="evidence" value="ECO:0007669"/>
    <property type="project" value="InterPro"/>
</dbReference>
<dbReference type="GO" id="GO:0004519">
    <property type="term" value="F:endonuclease activity"/>
    <property type="evidence" value="ECO:0007669"/>
    <property type="project" value="UniProtKB-KW"/>
</dbReference>
<dbReference type="SUPFAM" id="SSF56672">
    <property type="entry name" value="DNA/RNA polymerases"/>
    <property type="match status" value="1"/>
</dbReference>
<dbReference type="PANTHER" id="PTHR34072">
    <property type="entry name" value="ENZYMATIC POLYPROTEIN-RELATED"/>
    <property type="match status" value="1"/>
</dbReference>
<evidence type="ECO:0000256" key="6">
    <source>
        <dbReference type="ARBA" id="ARBA00022918"/>
    </source>
</evidence>
<dbReference type="PANTHER" id="PTHR34072:SF57">
    <property type="entry name" value="RNA-DIRECTED DNA POLYMERASE"/>
    <property type="match status" value="1"/>
</dbReference>
<feature type="domain" description="Reverse transcriptase RNase H-like" evidence="8">
    <location>
        <begin position="38"/>
        <end position="98"/>
    </location>
</feature>
<dbReference type="InterPro" id="IPR001584">
    <property type="entry name" value="Integrase_cat-core"/>
</dbReference>
<keyword evidence="5" id="KW-0378">Hydrolase</keyword>
<dbReference type="InterPro" id="IPR041373">
    <property type="entry name" value="RT_RNaseH"/>
</dbReference>
<proteinExistence type="predicted"/>
<dbReference type="EMBL" id="CP133620">
    <property type="protein sequence ID" value="WMV46026.1"/>
    <property type="molecule type" value="Genomic_DNA"/>
</dbReference>
<dbReference type="GO" id="GO:0003964">
    <property type="term" value="F:RNA-directed DNA polymerase activity"/>
    <property type="evidence" value="ECO:0007669"/>
    <property type="project" value="UniProtKB-KW"/>
</dbReference>
<dbReference type="AlphaFoldDB" id="A0AAF0UI17"/>
<keyword evidence="4" id="KW-0255">Endonuclease</keyword>
<sequence length="365" mass="41924">MPEYAMFMKDLVTKKRAVSFEGDDKLQHCSAIVTRLGLALGAVLRQRKNKFFHPIYYASKTLYNVQKNYTVTKQELLAVVYGFEKLRAYLLEFNFEVRGRKGCENQVANHLLRLETGAIAAEGRDIDDCFPDELVVMISQTSIPWYANYANFIPCGLLHEGLSSHQKRKFLFDVKRYILDEPFHLVECADYVIWRCVLKVEVQEILEAFHASPVRGHHEAYTQLLKFCYVVTFGPKCSKTSMPFYILVAVDYVSKLVEAISLPKNEGTNITRFLKRNIFTRFGTPRASISDDGSHICNRQSETLLSKLKSKWTSPYTVIKVYGIGAIKIEDVKGVKFKINGQRLKVYFGEGRDVRVDEVLYLYDA</sequence>
<evidence type="ECO:0000259" key="8">
    <source>
        <dbReference type="Pfam" id="PF17917"/>
    </source>
</evidence>
<dbReference type="GO" id="GO:0016787">
    <property type="term" value="F:hydrolase activity"/>
    <property type="evidence" value="ECO:0007669"/>
    <property type="project" value="UniProtKB-KW"/>
</dbReference>
<dbReference type="Gene3D" id="3.10.20.370">
    <property type="match status" value="1"/>
</dbReference>
<keyword evidence="1" id="KW-0808">Transferase</keyword>
<dbReference type="Proteomes" id="UP001234989">
    <property type="component" value="Chromosome 9"/>
</dbReference>
<accession>A0AAF0UI17</accession>
<evidence type="ECO:0000313" key="9">
    <source>
        <dbReference type="EMBL" id="WMV46026.1"/>
    </source>
</evidence>
<evidence type="ECO:0000256" key="1">
    <source>
        <dbReference type="ARBA" id="ARBA00022679"/>
    </source>
</evidence>
<dbReference type="Gene3D" id="3.30.420.10">
    <property type="entry name" value="Ribonuclease H-like superfamily/Ribonuclease H"/>
    <property type="match status" value="1"/>
</dbReference>
<evidence type="ECO:0000256" key="4">
    <source>
        <dbReference type="ARBA" id="ARBA00022759"/>
    </source>
</evidence>